<evidence type="ECO:0000313" key="5">
    <source>
        <dbReference type="Proteomes" id="UP001212997"/>
    </source>
</evidence>
<dbReference type="PANTHER" id="PTHR31836">
    <property type="match status" value="1"/>
</dbReference>
<comment type="caution">
    <text evidence="4">The sequence shown here is derived from an EMBL/GenBank/DDBJ whole genome shotgun (WGS) entry which is preliminary data.</text>
</comment>
<dbReference type="SUPFAM" id="SSF50685">
    <property type="entry name" value="Barwin-like endoglucanases"/>
    <property type="match status" value="1"/>
</dbReference>
<dbReference type="PANTHER" id="PTHR31836:SF25">
    <property type="entry name" value="RLPA-LIKE PROTEIN DOUBLE-PSI BETA-BARREL DOMAIN-CONTAINING PROTEIN"/>
    <property type="match status" value="1"/>
</dbReference>
<dbReference type="AlphaFoldDB" id="A0AAD5YCQ2"/>
<name>A0AAD5YCQ2_9APHY</name>
<dbReference type="CDD" id="cd22191">
    <property type="entry name" value="DPBB_RlpA_EXP_N-like"/>
    <property type="match status" value="1"/>
</dbReference>
<proteinExistence type="predicted"/>
<reference evidence="4" key="1">
    <citation type="submission" date="2022-07" db="EMBL/GenBank/DDBJ databases">
        <title>Genome Sequence of Physisporinus lineatus.</title>
        <authorList>
            <person name="Buettner E."/>
        </authorList>
    </citation>
    <scope>NUCLEOTIDE SEQUENCE</scope>
    <source>
        <strain evidence="4">VT162</strain>
    </source>
</reference>
<dbReference type="InterPro" id="IPR009009">
    <property type="entry name" value="RlpA-like_DPBB"/>
</dbReference>
<organism evidence="4 5">
    <name type="scientific">Meripilus lineatus</name>
    <dbReference type="NCBI Taxonomy" id="2056292"/>
    <lineage>
        <taxon>Eukaryota</taxon>
        <taxon>Fungi</taxon>
        <taxon>Dikarya</taxon>
        <taxon>Basidiomycota</taxon>
        <taxon>Agaricomycotina</taxon>
        <taxon>Agaricomycetes</taxon>
        <taxon>Polyporales</taxon>
        <taxon>Meripilaceae</taxon>
        <taxon>Meripilus</taxon>
    </lineage>
</organism>
<feature type="chain" id="PRO_5042286119" description="RlpA-like protein double-psi beta-barrel domain-containing protein" evidence="2">
    <location>
        <begin position="23"/>
        <end position="140"/>
    </location>
</feature>
<feature type="signal peptide" evidence="2">
    <location>
        <begin position="1"/>
        <end position="22"/>
    </location>
</feature>
<dbReference type="Gene3D" id="2.40.40.10">
    <property type="entry name" value="RlpA-like domain"/>
    <property type="match status" value="1"/>
</dbReference>
<gene>
    <name evidence="4" type="ORF">NLI96_g12121</name>
</gene>
<keyword evidence="5" id="KW-1185">Reference proteome</keyword>
<dbReference type="EMBL" id="JANAWD010000935">
    <property type="protein sequence ID" value="KAJ3475002.1"/>
    <property type="molecule type" value="Genomic_DNA"/>
</dbReference>
<evidence type="ECO:0000313" key="4">
    <source>
        <dbReference type="EMBL" id="KAJ3475002.1"/>
    </source>
</evidence>
<evidence type="ECO:0000259" key="3">
    <source>
        <dbReference type="Pfam" id="PF03330"/>
    </source>
</evidence>
<protein>
    <recommendedName>
        <fullName evidence="3">RlpA-like protein double-psi beta-barrel domain-containing protein</fullName>
    </recommendedName>
</protein>
<sequence>MVSFRTALFAGCVTSLLSFVVASPVESDVGLVERAAQITHSGRATWFNPGLGACGFVDGDNSPIVAISHLIYGSGGNCNQWMQVTNTANGKSVYVKTRDECEGCGQYDIDLSPSAFSSIGNLDTGVLNVQWHFMAKGWSP</sequence>
<evidence type="ECO:0000256" key="1">
    <source>
        <dbReference type="ARBA" id="ARBA00022729"/>
    </source>
</evidence>
<dbReference type="InterPro" id="IPR051477">
    <property type="entry name" value="Expansin_CellWall"/>
</dbReference>
<feature type="domain" description="RlpA-like protein double-psi beta-barrel" evidence="3">
    <location>
        <begin position="41"/>
        <end position="131"/>
    </location>
</feature>
<evidence type="ECO:0000256" key="2">
    <source>
        <dbReference type="SAM" id="SignalP"/>
    </source>
</evidence>
<dbReference type="Pfam" id="PF03330">
    <property type="entry name" value="DPBB_1"/>
    <property type="match status" value="1"/>
</dbReference>
<keyword evidence="1 2" id="KW-0732">Signal</keyword>
<dbReference type="InterPro" id="IPR036908">
    <property type="entry name" value="RlpA-like_sf"/>
</dbReference>
<accession>A0AAD5YCQ2</accession>
<dbReference type="Proteomes" id="UP001212997">
    <property type="component" value="Unassembled WGS sequence"/>
</dbReference>